<dbReference type="Gene3D" id="3.20.20.140">
    <property type="entry name" value="Metal-dependent hydrolases"/>
    <property type="match status" value="1"/>
</dbReference>
<dbReference type="SUPFAM" id="SSF51338">
    <property type="entry name" value="Composite domain of metallo-dependent hydrolases"/>
    <property type="match status" value="1"/>
</dbReference>
<keyword evidence="2" id="KW-0665">Pyrimidine biosynthesis</keyword>
<evidence type="ECO:0000313" key="5">
    <source>
        <dbReference type="EMBL" id="GJE07758.1"/>
    </source>
</evidence>
<proteinExistence type="predicted"/>
<dbReference type="InterPro" id="IPR050138">
    <property type="entry name" value="DHOase/Allantoinase_Hydrolase"/>
</dbReference>
<sequence>MGEPLLLADAHLVDPATGREGRGSVLVRDGRIADVAWGATPGTPEGARRIDCAGLTLAPGLVDLRAFVGEPGAEHRETLASASAAAAAGGVTTLVCMPDTNPVIDGAPIVDFVLRRARDTACVNVLPAAAITKGLEGREMTEFGLLQEAGAVAFTDGLKAVTNAQVMRRALTYARDFGALLMQHVEEPDLVGEGVMNEGEMASRLGLAGIPREAETVMLERDIRLVRLTRARYHAAMISCPDSIEIVRQAKHDGLPVTCGISINNLILNEGDIGGYRTFCKLSPPLRTEEDRLAMVQALADGVIDVIVSDHNPQDVETKRLPFAEAADGALGIETLLGAGLRLVHDGSLTLPRLLAALTSGPAGLLRREAGRLAPGAPADLILIDPELPYVLDKTKLKSRSKNSPFDEARLQGAAVLTLVAGREVFRHDAFTQDASAGTA</sequence>
<dbReference type="Proteomes" id="UP001055102">
    <property type="component" value="Unassembled WGS sequence"/>
</dbReference>
<dbReference type="SUPFAM" id="SSF51556">
    <property type="entry name" value="Metallo-dependent hydrolases"/>
    <property type="match status" value="1"/>
</dbReference>
<keyword evidence="1" id="KW-0862">Zinc</keyword>
<comment type="caution">
    <text evidence="5">The sequence shown here is derived from an EMBL/GenBank/DDBJ whole genome shotgun (WGS) entry which is preliminary data.</text>
</comment>
<dbReference type="NCBIfam" id="NF006558">
    <property type="entry name" value="PRK09059.1"/>
    <property type="match status" value="1"/>
</dbReference>
<evidence type="ECO:0000313" key="6">
    <source>
        <dbReference type="Proteomes" id="UP001055102"/>
    </source>
</evidence>
<evidence type="ECO:0000259" key="3">
    <source>
        <dbReference type="Pfam" id="PF07969"/>
    </source>
</evidence>
<dbReference type="NCBIfam" id="TIGR00857">
    <property type="entry name" value="pyrC_multi"/>
    <property type="match status" value="1"/>
</dbReference>
<dbReference type="Pfam" id="PF12890">
    <property type="entry name" value="DHOase"/>
    <property type="match status" value="1"/>
</dbReference>
<dbReference type="InterPro" id="IPR013108">
    <property type="entry name" value="Amidohydro_3"/>
</dbReference>
<dbReference type="InterPro" id="IPR032466">
    <property type="entry name" value="Metal_Hydrolase"/>
</dbReference>
<reference evidence="5" key="1">
    <citation type="journal article" date="2021" name="Front. Microbiol.">
        <title>Comprehensive Comparative Genomics and Phenotyping of Methylobacterium Species.</title>
        <authorList>
            <person name="Alessa O."/>
            <person name="Ogura Y."/>
            <person name="Fujitani Y."/>
            <person name="Takami H."/>
            <person name="Hayashi T."/>
            <person name="Sahin N."/>
            <person name="Tani A."/>
        </authorList>
    </citation>
    <scope>NUCLEOTIDE SEQUENCE</scope>
    <source>
        <strain evidence="5">LMG 23639</strain>
    </source>
</reference>
<dbReference type="Pfam" id="PF07969">
    <property type="entry name" value="Amidohydro_3"/>
    <property type="match status" value="1"/>
</dbReference>
<evidence type="ECO:0000259" key="4">
    <source>
        <dbReference type="Pfam" id="PF12890"/>
    </source>
</evidence>
<dbReference type="EMBL" id="BPQR01000053">
    <property type="protein sequence ID" value="GJE07758.1"/>
    <property type="molecule type" value="Genomic_DNA"/>
</dbReference>
<dbReference type="InterPro" id="IPR024403">
    <property type="entry name" value="DHOase_cat"/>
</dbReference>
<dbReference type="CDD" id="cd01317">
    <property type="entry name" value="DHOase_IIa"/>
    <property type="match status" value="1"/>
</dbReference>
<protein>
    <submittedName>
        <fullName evidence="5">Dihydroorotase</fullName>
    </submittedName>
</protein>
<feature type="domain" description="Amidohydrolase 3" evidence="3">
    <location>
        <begin position="346"/>
        <end position="426"/>
    </location>
</feature>
<organism evidence="5 6">
    <name type="scientific">Methylobacterium jeotgali</name>
    <dbReference type="NCBI Taxonomy" id="381630"/>
    <lineage>
        <taxon>Bacteria</taxon>
        <taxon>Pseudomonadati</taxon>
        <taxon>Pseudomonadota</taxon>
        <taxon>Alphaproteobacteria</taxon>
        <taxon>Hyphomicrobiales</taxon>
        <taxon>Methylobacteriaceae</taxon>
        <taxon>Methylobacterium</taxon>
    </lineage>
</organism>
<evidence type="ECO:0000256" key="1">
    <source>
        <dbReference type="ARBA" id="ARBA00022833"/>
    </source>
</evidence>
<dbReference type="PANTHER" id="PTHR43668">
    <property type="entry name" value="ALLANTOINASE"/>
    <property type="match status" value="1"/>
</dbReference>
<name>A0ABQ4T0K8_9HYPH</name>
<dbReference type="RefSeq" id="WP_238277089.1">
    <property type="nucleotide sequence ID" value="NZ_BPQR01000053.1"/>
</dbReference>
<dbReference type="InterPro" id="IPR004722">
    <property type="entry name" value="DHOase"/>
</dbReference>
<feature type="domain" description="Dihydroorotase catalytic" evidence="4">
    <location>
        <begin position="57"/>
        <end position="240"/>
    </location>
</feature>
<accession>A0ABQ4T0K8</accession>
<dbReference type="InterPro" id="IPR011059">
    <property type="entry name" value="Metal-dep_hydrolase_composite"/>
</dbReference>
<gene>
    <name evidence="5" type="primary">pyrC</name>
    <name evidence="5" type="ORF">AOPFMNJM_3088</name>
</gene>
<dbReference type="PANTHER" id="PTHR43668:SF2">
    <property type="entry name" value="ALLANTOINASE"/>
    <property type="match status" value="1"/>
</dbReference>
<dbReference type="Gene3D" id="2.30.40.10">
    <property type="entry name" value="Urease, subunit C, domain 1"/>
    <property type="match status" value="1"/>
</dbReference>
<reference evidence="5" key="2">
    <citation type="submission" date="2021-08" db="EMBL/GenBank/DDBJ databases">
        <authorList>
            <person name="Tani A."/>
            <person name="Ola A."/>
            <person name="Ogura Y."/>
            <person name="Katsura K."/>
            <person name="Hayashi T."/>
        </authorList>
    </citation>
    <scope>NUCLEOTIDE SEQUENCE</scope>
    <source>
        <strain evidence="5">LMG 23639</strain>
    </source>
</reference>
<evidence type="ECO:0000256" key="2">
    <source>
        <dbReference type="ARBA" id="ARBA00022975"/>
    </source>
</evidence>
<keyword evidence="6" id="KW-1185">Reference proteome</keyword>